<dbReference type="GO" id="GO:0015031">
    <property type="term" value="P:protein transport"/>
    <property type="evidence" value="ECO:0007669"/>
    <property type="project" value="UniProtKB-KW"/>
</dbReference>
<gene>
    <name evidence="11" type="ORF">J0S82_003302</name>
</gene>
<keyword evidence="8 10" id="KW-1133">Transmembrane helix</keyword>
<dbReference type="GO" id="GO:0016324">
    <property type="term" value="C:apical plasma membrane"/>
    <property type="evidence" value="ECO:0007669"/>
    <property type="project" value="TreeGrafter"/>
</dbReference>
<evidence type="ECO:0000313" key="11">
    <source>
        <dbReference type="EMBL" id="KAG8514426.1"/>
    </source>
</evidence>
<dbReference type="GO" id="GO:0030139">
    <property type="term" value="C:endocytic vesicle"/>
    <property type="evidence" value="ECO:0007669"/>
    <property type="project" value="TreeGrafter"/>
</dbReference>
<comment type="caution">
    <text evidence="11">The sequence shown here is derived from an EMBL/GenBank/DDBJ whole genome shotgun (WGS) entry which is preliminary data.</text>
</comment>
<evidence type="ECO:0000256" key="3">
    <source>
        <dbReference type="ARBA" id="ARBA00022448"/>
    </source>
</evidence>
<dbReference type="InterPro" id="IPR026112">
    <property type="entry name" value="AMN"/>
</dbReference>
<evidence type="ECO:0000256" key="1">
    <source>
        <dbReference type="ARBA" id="ARBA00004251"/>
    </source>
</evidence>
<keyword evidence="5 10" id="KW-0812">Transmembrane</keyword>
<protein>
    <recommendedName>
        <fullName evidence="2">Protein amnionless</fullName>
    </recommendedName>
</protein>
<dbReference type="Pfam" id="PF14828">
    <property type="entry name" value="Amnionless"/>
    <property type="match status" value="2"/>
</dbReference>
<keyword evidence="4" id="KW-1003">Cell membrane</keyword>
<feature type="non-terminal residue" evidence="11">
    <location>
        <position position="1"/>
    </location>
</feature>
<evidence type="ECO:0000313" key="12">
    <source>
        <dbReference type="Proteomes" id="UP000700334"/>
    </source>
</evidence>
<evidence type="ECO:0000256" key="10">
    <source>
        <dbReference type="SAM" id="Phobius"/>
    </source>
</evidence>
<organism evidence="11 12">
    <name type="scientific">Galemys pyrenaicus</name>
    <name type="common">Iberian desman</name>
    <name type="synonym">Pyrenean desman</name>
    <dbReference type="NCBI Taxonomy" id="202257"/>
    <lineage>
        <taxon>Eukaryota</taxon>
        <taxon>Metazoa</taxon>
        <taxon>Chordata</taxon>
        <taxon>Craniata</taxon>
        <taxon>Vertebrata</taxon>
        <taxon>Euteleostomi</taxon>
        <taxon>Mammalia</taxon>
        <taxon>Eutheria</taxon>
        <taxon>Laurasiatheria</taxon>
        <taxon>Eulipotyphla</taxon>
        <taxon>Talpidae</taxon>
        <taxon>Galemys</taxon>
    </lineage>
</organism>
<keyword evidence="3" id="KW-0813">Transport</keyword>
<keyword evidence="12" id="KW-1185">Reference proteome</keyword>
<proteinExistence type="predicted"/>
<evidence type="ECO:0000256" key="4">
    <source>
        <dbReference type="ARBA" id="ARBA00022475"/>
    </source>
</evidence>
<evidence type="ECO:0000256" key="9">
    <source>
        <dbReference type="ARBA" id="ARBA00023136"/>
    </source>
</evidence>
<name>A0A8J6A7I7_GALPY</name>
<dbReference type="OrthoDB" id="9665536at2759"/>
<keyword evidence="6" id="KW-0732">Signal</keyword>
<dbReference type="Proteomes" id="UP000700334">
    <property type="component" value="Unassembled WGS sequence"/>
</dbReference>
<evidence type="ECO:0000256" key="6">
    <source>
        <dbReference type="ARBA" id="ARBA00022729"/>
    </source>
</evidence>
<feature type="transmembrane region" description="Helical" evidence="10">
    <location>
        <begin position="471"/>
        <end position="492"/>
    </location>
</feature>
<evidence type="ECO:0000256" key="7">
    <source>
        <dbReference type="ARBA" id="ARBA00022927"/>
    </source>
</evidence>
<dbReference type="PANTHER" id="PTHR14995:SF2">
    <property type="entry name" value="PROTEIN AMNIONLESS"/>
    <property type="match status" value="1"/>
</dbReference>
<dbReference type="GO" id="GO:0006898">
    <property type="term" value="P:receptor-mediated endocytosis"/>
    <property type="evidence" value="ECO:0007669"/>
    <property type="project" value="TreeGrafter"/>
</dbReference>
<sequence>RGERPPRACRCPSAALSQADRKLWVPSTDFDSDANWSQNRTPCPGAAVAFPADQMVSVLVRGGHSLSDMVRAGRPREGVGPSGTAAPLAGPVRPGPLQRDLLEGLLSGPSLRVPQGPGAEDAKMGGWAGMGPSLGAGKVSRPPQPGLRCQRCQRAASASSKWQLFSPRLPLDAELVLAPGAGFSAADAGSHLDCSAGAPSLFLDPDRFSWHDPHLWRSGAEAPGLFSVDAERVPCRHDDVVFPPDASFRVGLGPGGHAVRVRSITALGQTFERQEDLAAFLASRAGRLRFHGAGVLSVVPETCADPSGCVCGNAQALPWICAALLRPLGGRCPPAACRGALQPEGQCCELCGAIVSLTHDATFDLERYRARLRHDFLVLPQYEGLQVAVSKVPRPPGAREATSRGADTEIQVVLAETWPEAGSAARLARALLADAAEQGQALGLLSATARESGAPLGGGSAAGLDGRGPSAGLVGGLVAALLLALLAGALLLSRARGLRCRRHEEASPAPPLGFCNPVFEVASSAPPPLDPVAPHVVTRSTSQSCFVNPLFDGHEAEA</sequence>
<dbReference type="AlphaFoldDB" id="A0A8J6A7I7"/>
<evidence type="ECO:0000256" key="8">
    <source>
        <dbReference type="ARBA" id="ARBA00022989"/>
    </source>
</evidence>
<keyword evidence="7" id="KW-0653">Protein transport</keyword>
<keyword evidence="9 10" id="KW-0472">Membrane</keyword>
<evidence type="ECO:0000256" key="2">
    <source>
        <dbReference type="ARBA" id="ARBA00021200"/>
    </source>
</evidence>
<dbReference type="PANTHER" id="PTHR14995">
    <property type="entry name" value="AMNIONLESS"/>
    <property type="match status" value="1"/>
</dbReference>
<reference evidence="11" key="1">
    <citation type="journal article" date="2021" name="Evol. Appl.">
        <title>The genome of the Pyrenean desman and the effects of bottlenecks and inbreeding on the genomic landscape of an endangered species.</title>
        <authorList>
            <person name="Escoda L."/>
            <person name="Castresana J."/>
        </authorList>
    </citation>
    <scope>NUCLEOTIDE SEQUENCE</scope>
    <source>
        <strain evidence="11">IBE-C5619</strain>
    </source>
</reference>
<dbReference type="EMBL" id="JAGFMF010011747">
    <property type="protein sequence ID" value="KAG8514426.1"/>
    <property type="molecule type" value="Genomic_DNA"/>
</dbReference>
<accession>A0A8J6A7I7</accession>
<comment type="subcellular location">
    <subcellularLocation>
        <location evidence="1">Cell membrane</location>
        <topology evidence="1">Single-pass type I membrane protein</topology>
    </subcellularLocation>
</comment>
<evidence type="ECO:0000256" key="5">
    <source>
        <dbReference type="ARBA" id="ARBA00022692"/>
    </source>
</evidence>